<comment type="caution">
    <text evidence="2">The sequence shown here is derived from an EMBL/GenBank/DDBJ whole genome shotgun (WGS) entry which is preliminary data.</text>
</comment>
<dbReference type="EMBL" id="VDFG01000246">
    <property type="protein sequence ID" value="MBA4464916.1"/>
    <property type="molecule type" value="Genomic_DNA"/>
</dbReference>
<keyword evidence="1" id="KW-0472">Membrane</keyword>
<reference evidence="2 3" key="1">
    <citation type="journal article" date="2020" name="J. Appl. Phycol.">
        <title>Morphological changes and genome evolution in Raphidiopsis raciborskii CS-506 after 23 years in culture.</title>
        <authorList>
            <person name="Willis A."/>
            <person name="Bent S.J."/>
            <person name="Jameson I.D."/>
        </authorList>
    </citation>
    <scope>NUCLEOTIDE SEQUENCE [LARGE SCALE GENOMIC DNA]</scope>
    <source>
        <strain evidence="2 3">CS-506_A</strain>
    </source>
</reference>
<gene>
    <name evidence="2" type="ORF">FHK98_03440</name>
</gene>
<feature type="transmembrane region" description="Helical" evidence="1">
    <location>
        <begin position="84"/>
        <end position="104"/>
    </location>
</feature>
<accession>A0A838WGW3</accession>
<keyword evidence="1" id="KW-1133">Transmembrane helix</keyword>
<protein>
    <submittedName>
        <fullName evidence="2">Uncharacterized protein</fullName>
    </submittedName>
</protein>
<proteinExistence type="predicted"/>
<feature type="transmembrane region" description="Helical" evidence="1">
    <location>
        <begin position="177"/>
        <end position="196"/>
    </location>
</feature>
<feature type="transmembrane region" description="Helical" evidence="1">
    <location>
        <begin position="134"/>
        <end position="157"/>
    </location>
</feature>
<sequence>MATWVIVFYFVSISIPAINEIYAQQVDQGLSSFTSSSIYDLAATLAKYSLDPIMQYPAFIAKTILLFFGFIVRPFSFFELLDVGYSFLAVAYFPINLSLILTFFNKNNYNNSENSSESGEEILSSPNNDSPNTFLIFALLSMFVVVVSPGFTFRYFIPITPFTFALFTCQNSSTRKILVTISVLIGVLVIVGNLLFSQKSSYQDVSLPVFMDWL</sequence>
<dbReference type="AlphaFoldDB" id="A0A838WGW3"/>
<name>A0A838WGW3_9CYAN</name>
<evidence type="ECO:0000256" key="1">
    <source>
        <dbReference type="SAM" id="Phobius"/>
    </source>
</evidence>
<evidence type="ECO:0000313" key="2">
    <source>
        <dbReference type="EMBL" id="MBA4464916.1"/>
    </source>
</evidence>
<organism evidence="2 3">
    <name type="scientific">Cylindrospermopsis raciborskii CS-506_A</name>
    <dbReference type="NCBI Taxonomy" id="2585140"/>
    <lineage>
        <taxon>Bacteria</taxon>
        <taxon>Bacillati</taxon>
        <taxon>Cyanobacteriota</taxon>
        <taxon>Cyanophyceae</taxon>
        <taxon>Nostocales</taxon>
        <taxon>Aphanizomenonaceae</taxon>
        <taxon>Cylindrospermopsis</taxon>
    </lineage>
</organism>
<keyword evidence="1" id="KW-0812">Transmembrane</keyword>
<evidence type="ECO:0000313" key="3">
    <source>
        <dbReference type="Proteomes" id="UP000538075"/>
    </source>
</evidence>
<feature type="transmembrane region" description="Helical" evidence="1">
    <location>
        <begin position="53"/>
        <end position="72"/>
    </location>
</feature>
<dbReference type="Proteomes" id="UP000538075">
    <property type="component" value="Unassembled WGS sequence"/>
</dbReference>